<evidence type="ECO:0000256" key="3">
    <source>
        <dbReference type="ARBA" id="ARBA00022807"/>
    </source>
</evidence>
<dbReference type="EMBL" id="CH940648">
    <property type="protein sequence ID" value="KRF79620.1"/>
    <property type="molecule type" value="Genomic_DNA"/>
</dbReference>
<dbReference type="AlphaFoldDB" id="A0A0Q9WE42"/>
<organism evidence="6 7">
    <name type="scientific">Drosophila virilis</name>
    <name type="common">Fruit fly</name>
    <dbReference type="NCBI Taxonomy" id="7244"/>
    <lineage>
        <taxon>Eukaryota</taxon>
        <taxon>Metazoa</taxon>
        <taxon>Ecdysozoa</taxon>
        <taxon>Arthropoda</taxon>
        <taxon>Hexapoda</taxon>
        <taxon>Insecta</taxon>
        <taxon>Pterygota</taxon>
        <taxon>Neoptera</taxon>
        <taxon>Endopterygota</taxon>
        <taxon>Diptera</taxon>
        <taxon>Brachycera</taxon>
        <taxon>Muscomorpha</taxon>
        <taxon>Ephydroidea</taxon>
        <taxon>Drosophilidae</taxon>
        <taxon>Drosophila</taxon>
    </lineage>
</organism>
<evidence type="ECO:0000313" key="7">
    <source>
        <dbReference type="Proteomes" id="UP000008792"/>
    </source>
</evidence>
<dbReference type="PANTHER" id="PTHR10363">
    <property type="entry name" value="BLEOMYCIN HYDROLASE"/>
    <property type="match status" value="1"/>
</dbReference>
<evidence type="ECO:0000256" key="1">
    <source>
        <dbReference type="ARBA" id="ARBA00022670"/>
    </source>
</evidence>
<keyword evidence="3 4" id="KW-0788">Thiol protease</keyword>
<keyword evidence="4" id="KW-0963">Cytoplasm</keyword>
<dbReference type="EC" id="3.4.22.40" evidence="4"/>
<dbReference type="InterPro" id="IPR004134">
    <property type="entry name" value="Peptidase_C1B"/>
</dbReference>
<feature type="region of interest" description="Disordered" evidence="5">
    <location>
        <begin position="434"/>
        <end position="453"/>
    </location>
</feature>
<gene>
    <name evidence="6" type="primary">Dvir\GJ20667</name>
    <name evidence="6" type="ORF">Dvir_GJ20667</name>
</gene>
<feature type="compositionally biased region" description="Basic and acidic residues" evidence="5">
    <location>
        <begin position="434"/>
        <end position="448"/>
    </location>
</feature>
<comment type="catalytic activity">
    <reaction evidence="4">
        <text>Inactivates bleomycin B2 (a cytotoxic glycometallopeptide) by hydrolysis of a carboxyamide bond of beta-aminoalanine, but also shows general aminopeptidase activity. The specificity varies somewhat with source, but amino acid arylamides of Met, Leu and Ala are preferred.</text>
        <dbReference type="EC" id="3.4.22.40"/>
    </reaction>
</comment>
<dbReference type="InterPro" id="IPR038765">
    <property type="entry name" value="Papain-like_cys_pep_sf"/>
</dbReference>
<dbReference type="OrthoDB" id="2666448at2759"/>
<comment type="similarity">
    <text evidence="4">Belongs to the peptidase C1 family.</text>
</comment>
<dbReference type="Gene3D" id="3.90.70.10">
    <property type="entry name" value="Cysteine proteinases"/>
    <property type="match status" value="1"/>
</dbReference>
<keyword evidence="2 4" id="KW-0378">Hydrolase</keyword>
<dbReference type="eggNOG" id="KOG4128">
    <property type="taxonomic scope" value="Eukaryota"/>
</dbReference>
<evidence type="ECO:0000256" key="4">
    <source>
        <dbReference type="PIRNR" id="PIRNR005700"/>
    </source>
</evidence>
<dbReference type="Pfam" id="PF03051">
    <property type="entry name" value="Peptidase_C1_2"/>
    <property type="match status" value="2"/>
</dbReference>
<accession>A0A0Q9WE42</accession>
<dbReference type="Proteomes" id="UP000008792">
    <property type="component" value="Unassembled WGS sequence"/>
</dbReference>
<evidence type="ECO:0000313" key="6">
    <source>
        <dbReference type="EMBL" id="KRF79620.1"/>
    </source>
</evidence>
<evidence type="ECO:0000256" key="5">
    <source>
        <dbReference type="SAM" id="MobiDB-lite"/>
    </source>
</evidence>
<sequence>MAASKLPQCIENAKTHTQADRSALVESTRLNDTLCTELSKINEMGDSPPIAACFTLEKSQLSTWRSEFFTLPINRLAQNVCTACDPISACIRQDQKSLTMPGKEHFEVTKLTKSTVGGPKWICAGLDLLRLSMRKDCELSAPYLFYWHKLERCNYFLHTVIELLARCEPIDGRTFKYLMKHTVPDGGNWQMFVNLIQKYGVMPKQSYQASWSSTRSLHLNKMLRSKLHEFSCRLHAKFTFDGDSHMLRLMMEPMIEELYKIISICLGTPPVNFTWSLKDEDQRLIYTPLSFYQAMIEPYFSREAQVCLGHDPRLSSIFNRNYHIANSSNMIDGLQQSYINQPMEILLETIVKSLAAGSAVWLACDLPVLYNKNLDVLSLKTYHFDQVFGMPVDTALDKAERMLYKATRRNTVLLLTEVTLDAVRQPLQFSTMRKVTEPTTTKKTDSSDSLRLPEAVEADAEAKQDAVKRKVASGKATVLNVDWLREYGFEIVVDSRYVPPGVMHALQTQPSVELPVWDPMGALLS</sequence>
<dbReference type="PIRSF" id="PIRSF005700">
    <property type="entry name" value="PepC"/>
    <property type="match status" value="1"/>
</dbReference>
<dbReference type="PANTHER" id="PTHR10363:SF2">
    <property type="entry name" value="BLEOMYCIN HYDROLASE"/>
    <property type="match status" value="1"/>
</dbReference>
<proteinExistence type="inferred from homology"/>
<dbReference type="SUPFAM" id="SSF54001">
    <property type="entry name" value="Cysteine proteinases"/>
    <property type="match status" value="1"/>
</dbReference>
<dbReference type="InParanoid" id="A0A0Q9WE42"/>
<evidence type="ECO:0000256" key="2">
    <source>
        <dbReference type="ARBA" id="ARBA00022801"/>
    </source>
</evidence>
<reference evidence="6 7" key="1">
    <citation type="journal article" date="2007" name="Nature">
        <title>Evolution of genes and genomes on the Drosophila phylogeny.</title>
        <authorList>
            <consortium name="Drosophila 12 Genomes Consortium"/>
            <person name="Clark A.G."/>
            <person name="Eisen M.B."/>
            <person name="Smith D.R."/>
            <person name="Bergman C.M."/>
            <person name="Oliver B."/>
            <person name="Markow T.A."/>
            <person name="Kaufman T.C."/>
            <person name="Kellis M."/>
            <person name="Gelbart W."/>
            <person name="Iyer V.N."/>
            <person name="Pollard D.A."/>
            <person name="Sackton T.B."/>
            <person name="Larracuente A.M."/>
            <person name="Singh N.D."/>
            <person name="Abad J.P."/>
            <person name="Abt D.N."/>
            <person name="Adryan B."/>
            <person name="Aguade M."/>
            <person name="Akashi H."/>
            <person name="Anderson W.W."/>
            <person name="Aquadro C.F."/>
            <person name="Ardell D.H."/>
            <person name="Arguello R."/>
            <person name="Artieri C.G."/>
            <person name="Barbash D.A."/>
            <person name="Barker D."/>
            <person name="Barsanti P."/>
            <person name="Batterham P."/>
            <person name="Batzoglou S."/>
            <person name="Begun D."/>
            <person name="Bhutkar A."/>
            <person name="Blanco E."/>
            <person name="Bosak S.A."/>
            <person name="Bradley R.K."/>
            <person name="Brand A.D."/>
            <person name="Brent M.R."/>
            <person name="Brooks A.N."/>
            <person name="Brown R.H."/>
            <person name="Butlin R.K."/>
            <person name="Caggese C."/>
            <person name="Calvi B.R."/>
            <person name="Bernardo de Carvalho A."/>
            <person name="Caspi A."/>
            <person name="Castrezana S."/>
            <person name="Celniker S.E."/>
            <person name="Chang J.L."/>
            <person name="Chapple C."/>
            <person name="Chatterji S."/>
            <person name="Chinwalla A."/>
            <person name="Civetta A."/>
            <person name="Clifton S.W."/>
            <person name="Comeron J.M."/>
            <person name="Costello J.C."/>
            <person name="Coyne J.A."/>
            <person name="Daub J."/>
            <person name="David R.G."/>
            <person name="Delcher A.L."/>
            <person name="Delehaunty K."/>
            <person name="Do C.B."/>
            <person name="Ebling H."/>
            <person name="Edwards K."/>
            <person name="Eickbush T."/>
            <person name="Evans J.D."/>
            <person name="Filipski A."/>
            <person name="Findeiss S."/>
            <person name="Freyhult E."/>
            <person name="Fulton L."/>
            <person name="Fulton R."/>
            <person name="Garcia A.C."/>
            <person name="Gardiner A."/>
            <person name="Garfield D.A."/>
            <person name="Garvin B.E."/>
            <person name="Gibson G."/>
            <person name="Gilbert D."/>
            <person name="Gnerre S."/>
            <person name="Godfrey J."/>
            <person name="Good R."/>
            <person name="Gotea V."/>
            <person name="Gravely B."/>
            <person name="Greenberg A.J."/>
            <person name="Griffiths-Jones S."/>
            <person name="Gross S."/>
            <person name="Guigo R."/>
            <person name="Gustafson E.A."/>
            <person name="Haerty W."/>
            <person name="Hahn M.W."/>
            <person name="Halligan D.L."/>
            <person name="Halpern A.L."/>
            <person name="Halter G.M."/>
            <person name="Han M.V."/>
            <person name="Heger A."/>
            <person name="Hillier L."/>
            <person name="Hinrichs A.S."/>
            <person name="Holmes I."/>
            <person name="Hoskins R.A."/>
            <person name="Hubisz M.J."/>
            <person name="Hultmark D."/>
            <person name="Huntley M.A."/>
            <person name="Jaffe D.B."/>
            <person name="Jagadeeshan S."/>
            <person name="Jeck W.R."/>
            <person name="Johnson J."/>
            <person name="Jones C.D."/>
            <person name="Jordan W.C."/>
            <person name="Karpen G.H."/>
            <person name="Kataoka E."/>
            <person name="Keightley P.D."/>
            <person name="Kheradpour P."/>
            <person name="Kirkness E.F."/>
            <person name="Koerich L.B."/>
            <person name="Kristiansen K."/>
            <person name="Kudrna D."/>
            <person name="Kulathinal R.J."/>
            <person name="Kumar S."/>
            <person name="Kwok R."/>
            <person name="Lander E."/>
            <person name="Langley C.H."/>
            <person name="Lapoint R."/>
            <person name="Lazzaro B.P."/>
            <person name="Lee S.J."/>
            <person name="Levesque L."/>
            <person name="Li R."/>
            <person name="Lin C.F."/>
            <person name="Lin M.F."/>
            <person name="Lindblad-Toh K."/>
            <person name="Llopart A."/>
            <person name="Long M."/>
            <person name="Low L."/>
            <person name="Lozovsky E."/>
            <person name="Lu J."/>
            <person name="Luo M."/>
            <person name="Machado C.A."/>
            <person name="Makalowski W."/>
            <person name="Marzo M."/>
            <person name="Matsuda M."/>
            <person name="Matzkin L."/>
            <person name="McAllister B."/>
            <person name="McBride C.S."/>
            <person name="McKernan B."/>
            <person name="McKernan K."/>
            <person name="Mendez-Lago M."/>
            <person name="Minx P."/>
            <person name="Mollenhauer M.U."/>
            <person name="Montooth K."/>
            <person name="Mount S.M."/>
            <person name="Mu X."/>
            <person name="Myers E."/>
            <person name="Negre B."/>
            <person name="Newfeld S."/>
            <person name="Nielsen R."/>
            <person name="Noor M.A."/>
            <person name="O'Grady P."/>
            <person name="Pachter L."/>
            <person name="Papaceit M."/>
            <person name="Parisi M.J."/>
            <person name="Parisi M."/>
            <person name="Parts L."/>
            <person name="Pedersen J.S."/>
            <person name="Pesole G."/>
            <person name="Phillippy A.M."/>
            <person name="Ponting C.P."/>
            <person name="Pop M."/>
            <person name="Porcelli D."/>
            <person name="Powell J.R."/>
            <person name="Prohaska S."/>
            <person name="Pruitt K."/>
            <person name="Puig M."/>
            <person name="Quesneville H."/>
            <person name="Ram K.R."/>
            <person name="Rand D."/>
            <person name="Rasmussen M.D."/>
            <person name="Reed L.K."/>
            <person name="Reenan R."/>
            <person name="Reily A."/>
            <person name="Remington K.A."/>
            <person name="Rieger T.T."/>
            <person name="Ritchie M.G."/>
            <person name="Robin C."/>
            <person name="Rogers Y.H."/>
            <person name="Rohde C."/>
            <person name="Rozas J."/>
            <person name="Rubenfield M.J."/>
            <person name="Ruiz A."/>
            <person name="Russo S."/>
            <person name="Salzberg S.L."/>
            <person name="Sanchez-Gracia A."/>
            <person name="Saranga D.J."/>
            <person name="Sato H."/>
            <person name="Schaeffer S.W."/>
            <person name="Schatz M.C."/>
            <person name="Schlenke T."/>
            <person name="Schwartz R."/>
            <person name="Segarra C."/>
            <person name="Singh R.S."/>
            <person name="Sirot L."/>
            <person name="Sirota M."/>
            <person name="Sisneros N.B."/>
            <person name="Smith C.D."/>
            <person name="Smith T.F."/>
            <person name="Spieth J."/>
            <person name="Stage D.E."/>
            <person name="Stark A."/>
            <person name="Stephan W."/>
            <person name="Strausberg R.L."/>
            <person name="Strempel S."/>
            <person name="Sturgill D."/>
            <person name="Sutton G."/>
            <person name="Sutton G.G."/>
            <person name="Tao W."/>
            <person name="Teichmann S."/>
            <person name="Tobari Y.N."/>
            <person name="Tomimura Y."/>
            <person name="Tsolas J.M."/>
            <person name="Valente V.L."/>
            <person name="Venter E."/>
            <person name="Venter J.C."/>
            <person name="Vicario S."/>
            <person name="Vieira F.G."/>
            <person name="Vilella A.J."/>
            <person name="Villasante A."/>
            <person name="Walenz B."/>
            <person name="Wang J."/>
            <person name="Wasserman M."/>
            <person name="Watts T."/>
            <person name="Wilson D."/>
            <person name="Wilson R.K."/>
            <person name="Wing R.A."/>
            <person name="Wolfner M.F."/>
            <person name="Wong A."/>
            <person name="Wong G.K."/>
            <person name="Wu C.I."/>
            <person name="Wu G."/>
            <person name="Yamamoto D."/>
            <person name="Yang H.P."/>
            <person name="Yang S.P."/>
            <person name="Yorke J.A."/>
            <person name="Yoshida K."/>
            <person name="Zdobnov E."/>
            <person name="Zhang P."/>
            <person name="Zhang Y."/>
            <person name="Zimin A.V."/>
            <person name="Baldwin J."/>
            <person name="Abdouelleil A."/>
            <person name="Abdulkadir J."/>
            <person name="Abebe A."/>
            <person name="Abera B."/>
            <person name="Abreu J."/>
            <person name="Acer S.C."/>
            <person name="Aftuck L."/>
            <person name="Alexander A."/>
            <person name="An P."/>
            <person name="Anderson E."/>
            <person name="Anderson S."/>
            <person name="Arachi H."/>
            <person name="Azer M."/>
            <person name="Bachantsang P."/>
            <person name="Barry A."/>
            <person name="Bayul T."/>
            <person name="Berlin A."/>
            <person name="Bessette D."/>
            <person name="Bloom T."/>
            <person name="Blye J."/>
            <person name="Boguslavskiy L."/>
            <person name="Bonnet C."/>
            <person name="Boukhgalter B."/>
            <person name="Bourzgui I."/>
            <person name="Brown A."/>
            <person name="Cahill P."/>
            <person name="Channer S."/>
            <person name="Cheshatsang Y."/>
            <person name="Chuda L."/>
            <person name="Citroen M."/>
            <person name="Collymore A."/>
            <person name="Cooke P."/>
            <person name="Costello M."/>
            <person name="D'Aco K."/>
            <person name="Daza R."/>
            <person name="De Haan G."/>
            <person name="DeGray S."/>
            <person name="DeMaso C."/>
            <person name="Dhargay N."/>
            <person name="Dooley K."/>
            <person name="Dooley E."/>
            <person name="Doricent M."/>
            <person name="Dorje P."/>
            <person name="Dorjee K."/>
            <person name="Dupes A."/>
            <person name="Elong R."/>
            <person name="Falk J."/>
            <person name="Farina A."/>
            <person name="Faro S."/>
            <person name="Ferguson D."/>
            <person name="Fisher S."/>
            <person name="Foley C.D."/>
            <person name="Franke A."/>
            <person name="Friedrich D."/>
            <person name="Gadbois L."/>
            <person name="Gearin G."/>
            <person name="Gearin C.R."/>
            <person name="Giannoukos G."/>
            <person name="Goode T."/>
            <person name="Graham J."/>
            <person name="Grandbois E."/>
            <person name="Grewal S."/>
            <person name="Gyaltsen K."/>
            <person name="Hafez N."/>
            <person name="Hagos B."/>
            <person name="Hall J."/>
            <person name="Henson C."/>
            <person name="Hollinger A."/>
            <person name="Honan T."/>
            <person name="Huard M.D."/>
            <person name="Hughes L."/>
            <person name="Hurhula B."/>
            <person name="Husby M.E."/>
            <person name="Kamat A."/>
            <person name="Kanga B."/>
            <person name="Kashin S."/>
            <person name="Khazanovich D."/>
            <person name="Kisner P."/>
            <person name="Lance K."/>
            <person name="Lara M."/>
            <person name="Lee W."/>
            <person name="Lennon N."/>
            <person name="Letendre F."/>
            <person name="LeVine R."/>
            <person name="Lipovsky A."/>
            <person name="Liu X."/>
            <person name="Liu J."/>
            <person name="Liu S."/>
            <person name="Lokyitsang T."/>
            <person name="Lokyitsang Y."/>
            <person name="Lubonja R."/>
            <person name="Lui A."/>
            <person name="MacDonald P."/>
            <person name="Magnisalis V."/>
            <person name="Maru K."/>
            <person name="Matthews C."/>
            <person name="McCusker W."/>
            <person name="McDonough S."/>
            <person name="Mehta T."/>
            <person name="Meldrim J."/>
            <person name="Meneus L."/>
            <person name="Mihai O."/>
            <person name="Mihalev A."/>
            <person name="Mihova T."/>
            <person name="Mittelman R."/>
            <person name="Mlenga V."/>
            <person name="Montmayeur A."/>
            <person name="Mulrain L."/>
            <person name="Navidi A."/>
            <person name="Naylor J."/>
            <person name="Negash T."/>
            <person name="Nguyen T."/>
            <person name="Nguyen N."/>
            <person name="Nicol R."/>
            <person name="Norbu C."/>
            <person name="Norbu N."/>
            <person name="Novod N."/>
            <person name="O'Neill B."/>
            <person name="Osman S."/>
            <person name="Markiewicz E."/>
            <person name="Oyono O.L."/>
            <person name="Patti C."/>
            <person name="Phunkhang P."/>
            <person name="Pierre F."/>
            <person name="Priest M."/>
            <person name="Raghuraman S."/>
            <person name="Rege F."/>
            <person name="Reyes R."/>
            <person name="Rise C."/>
            <person name="Rogov P."/>
            <person name="Ross K."/>
            <person name="Ryan E."/>
            <person name="Settipalli S."/>
            <person name="Shea T."/>
            <person name="Sherpa N."/>
            <person name="Shi L."/>
            <person name="Shih D."/>
            <person name="Sparrow T."/>
            <person name="Spaulding J."/>
            <person name="Stalker J."/>
            <person name="Stange-Thomann N."/>
            <person name="Stavropoulos S."/>
            <person name="Stone C."/>
            <person name="Strader C."/>
            <person name="Tesfaye S."/>
            <person name="Thomson T."/>
            <person name="Thoulutsang Y."/>
            <person name="Thoulutsang D."/>
            <person name="Topham K."/>
            <person name="Topping I."/>
            <person name="Tsamla T."/>
            <person name="Vassiliev H."/>
            <person name="Vo A."/>
            <person name="Wangchuk T."/>
            <person name="Wangdi T."/>
            <person name="Weiand M."/>
            <person name="Wilkinson J."/>
            <person name="Wilson A."/>
            <person name="Yadav S."/>
            <person name="Young G."/>
            <person name="Yu Q."/>
            <person name="Zembek L."/>
            <person name="Zhong D."/>
            <person name="Zimmer A."/>
            <person name="Zwirko Z."/>
            <person name="Jaffe D.B."/>
            <person name="Alvarez P."/>
            <person name="Brockman W."/>
            <person name="Butler J."/>
            <person name="Chin C."/>
            <person name="Gnerre S."/>
            <person name="Grabherr M."/>
            <person name="Kleber M."/>
            <person name="Mauceli E."/>
            <person name="MacCallum I."/>
        </authorList>
    </citation>
    <scope>NUCLEOTIDE SEQUENCE [LARGE SCALE GENOMIC DNA]</scope>
    <source>
        <strain evidence="7">Tucson 15010-1051.87</strain>
    </source>
</reference>
<dbReference type="GO" id="GO:0004197">
    <property type="term" value="F:cysteine-type endopeptidase activity"/>
    <property type="evidence" value="ECO:0007669"/>
    <property type="project" value="UniProtKB-EC"/>
</dbReference>
<name>A0A0Q9WE42_DROVI</name>
<comment type="subcellular location">
    <subcellularLocation>
        <location evidence="4">Cytoplasm</location>
    </subcellularLocation>
</comment>
<keyword evidence="1 4" id="KW-0645">Protease</keyword>
<keyword evidence="7" id="KW-1185">Reference proteome</keyword>
<protein>
    <recommendedName>
        <fullName evidence="4">Bleomycin hydrolase</fullName>
        <ecNumber evidence="4">3.4.22.40</ecNumber>
    </recommendedName>
</protein>
<dbReference type="GO" id="GO:0006508">
    <property type="term" value="P:proteolysis"/>
    <property type="evidence" value="ECO:0007669"/>
    <property type="project" value="UniProtKB-KW"/>
</dbReference>
<dbReference type="GO" id="GO:0070005">
    <property type="term" value="F:cysteine-type aminopeptidase activity"/>
    <property type="evidence" value="ECO:0007669"/>
    <property type="project" value="InterPro"/>
</dbReference>
<dbReference type="GO" id="GO:0005737">
    <property type="term" value="C:cytoplasm"/>
    <property type="evidence" value="ECO:0007669"/>
    <property type="project" value="UniProtKB-SubCell"/>
</dbReference>